<dbReference type="PANTHER" id="PTHR11362:SF82">
    <property type="entry name" value="PHOSPHATIDYLETHANOLAMINE-BINDING PROTEIN 4"/>
    <property type="match status" value="1"/>
</dbReference>
<dbReference type="STRING" id="686832.A0A0C3BW74"/>
<accession>A0A0C3BW74</accession>
<dbReference type="InterPro" id="IPR008914">
    <property type="entry name" value="PEBP"/>
</dbReference>
<gene>
    <name evidence="2" type="ORF">M413DRAFT_411724</name>
</gene>
<dbReference type="InterPro" id="IPR035810">
    <property type="entry name" value="PEBP_euk"/>
</dbReference>
<feature type="chain" id="PRO_5002161911" description="PEBP-like protein" evidence="1">
    <location>
        <begin position="17"/>
        <end position="213"/>
    </location>
</feature>
<name>A0A0C3BW74_HEBCY</name>
<dbReference type="PANTHER" id="PTHR11362">
    <property type="entry name" value="PHOSPHATIDYLETHANOLAMINE-BINDING PROTEIN"/>
    <property type="match status" value="1"/>
</dbReference>
<protein>
    <recommendedName>
        <fullName evidence="4">PEBP-like protein</fullName>
    </recommendedName>
</protein>
<dbReference type="InterPro" id="IPR036610">
    <property type="entry name" value="PEBP-like_sf"/>
</dbReference>
<dbReference type="CDD" id="cd00866">
    <property type="entry name" value="PEBP_euk"/>
    <property type="match status" value="1"/>
</dbReference>
<reference evidence="3" key="2">
    <citation type="submission" date="2015-01" db="EMBL/GenBank/DDBJ databases">
        <title>Evolutionary Origins and Diversification of the Mycorrhizal Mutualists.</title>
        <authorList>
            <consortium name="DOE Joint Genome Institute"/>
            <consortium name="Mycorrhizal Genomics Consortium"/>
            <person name="Kohler A."/>
            <person name="Kuo A."/>
            <person name="Nagy L.G."/>
            <person name="Floudas D."/>
            <person name="Copeland A."/>
            <person name="Barry K.W."/>
            <person name="Cichocki N."/>
            <person name="Veneault-Fourrey C."/>
            <person name="LaButti K."/>
            <person name="Lindquist E.A."/>
            <person name="Lipzen A."/>
            <person name="Lundell T."/>
            <person name="Morin E."/>
            <person name="Murat C."/>
            <person name="Riley R."/>
            <person name="Ohm R."/>
            <person name="Sun H."/>
            <person name="Tunlid A."/>
            <person name="Henrissat B."/>
            <person name="Grigoriev I.V."/>
            <person name="Hibbett D.S."/>
            <person name="Martin F."/>
        </authorList>
    </citation>
    <scope>NUCLEOTIDE SEQUENCE [LARGE SCALE GENOMIC DNA]</scope>
    <source>
        <strain evidence="3">h7</strain>
    </source>
</reference>
<keyword evidence="3" id="KW-1185">Reference proteome</keyword>
<dbReference type="Proteomes" id="UP000053424">
    <property type="component" value="Unassembled WGS sequence"/>
</dbReference>
<sequence length="213" mass="22824">MLISACIILLLGLAIAQDTSLLTVKSSFDDANIPETIHLIFDPRILLDVTFFEPSGESITLHADNDSPSATAGPPSFGVVENIGRPGPFVIAAIDPDVPTPQNPTVSQVRHFLGGNFVFANTTASKHGGRLVNTTPAVTEFQQPRPRAGSDPHRYIFLLFEQSKNFNDQTWITPTTPVTFFNLSTFAAAVGLGQPIGGTFMFVGPDPTTKAQS</sequence>
<feature type="signal peptide" evidence="1">
    <location>
        <begin position="1"/>
        <end position="16"/>
    </location>
</feature>
<dbReference type="HOGENOM" id="CLU_043994_1_2_1"/>
<proteinExistence type="predicted"/>
<evidence type="ECO:0000313" key="3">
    <source>
        <dbReference type="Proteomes" id="UP000053424"/>
    </source>
</evidence>
<dbReference type="Gene3D" id="3.90.280.10">
    <property type="entry name" value="PEBP-like"/>
    <property type="match status" value="1"/>
</dbReference>
<dbReference type="SUPFAM" id="SSF49777">
    <property type="entry name" value="PEBP-like"/>
    <property type="match status" value="1"/>
</dbReference>
<dbReference type="OrthoDB" id="2506647at2759"/>
<keyword evidence="1" id="KW-0732">Signal</keyword>
<evidence type="ECO:0008006" key="4">
    <source>
        <dbReference type="Google" id="ProtNLM"/>
    </source>
</evidence>
<evidence type="ECO:0000256" key="1">
    <source>
        <dbReference type="SAM" id="SignalP"/>
    </source>
</evidence>
<organism evidence="2 3">
    <name type="scientific">Hebeloma cylindrosporum</name>
    <dbReference type="NCBI Taxonomy" id="76867"/>
    <lineage>
        <taxon>Eukaryota</taxon>
        <taxon>Fungi</taxon>
        <taxon>Dikarya</taxon>
        <taxon>Basidiomycota</taxon>
        <taxon>Agaricomycotina</taxon>
        <taxon>Agaricomycetes</taxon>
        <taxon>Agaricomycetidae</taxon>
        <taxon>Agaricales</taxon>
        <taxon>Agaricineae</taxon>
        <taxon>Hymenogastraceae</taxon>
        <taxon>Hebeloma</taxon>
    </lineage>
</organism>
<dbReference type="Pfam" id="PF01161">
    <property type="entry name" value="PBP"/>
    <property type="match status" value="1"/>
</dbReference>
<dbReference type="EMBL" id="KN831781">
    <property type="protein sequence ID" value="KIM40870.1"/>
    <property type="molecule type" value="Genomic_DNA"/>
</dbReference>
<dbReference type="AlphaFoldDB" id="A0A0C3BW74"/>
<reference evidence="2 3" key="1">
    <citation type="submission" date="2014-04" db="EMBL/GenBank/DDBJ databases">
        <authorList>
            <consortium name="DOE Joint Genome Institute"/>
            <person name="Kuo A."/>
            <person name="Gay G."/>
            <person name="Dore J."/>
            <person name="Kohler A."/>
            <person name="Nagy L.G."/>
            <person name="Floudas D."/>
            <person name="Copeland A."/>
            <person name="Barry K.W."/>
            <person name="Cichocki N."/>
            <person name="Veneault-Fourrey C."/>
            <person name="LaButti K."/>
            <person name="Lindquist E.A."/>
            <person name="Lipzen A."/>
            <person name="Lundell T."/>
            <person name="Morin E."/>
            <person name="Murat C."/>
            <person name="Sun H."/>
            <person name="Tunlid A."/>
            <person name="Henrissat B."/>
            <person name="Grigoriev I.V."/>
            <person name="Hibbett D.S."/>
            <person name="Martin F."/>
            <person name="Nordberg H.P."/>
            <person name="Cantor M.N."/>
            <person name="Hua S.X."/>
        </authorList>
    </citation>
    <scope>NUCLEOTIDE SEQUENCE [LARGE SCALE GENOMIC DNA]</scope>
    <source>
        <strain evidence="3">h7</strain>
    </source>
</reference>
<evidence type="ECO:0000313" key="2">
    <source>
        <dbReference type="EMBL" id="KIM40870.1"/>
    </source>
</evidence>